<evidence type="ECO:0000313" key="1">
    <source>
        <dbReference type="EMBL" id="EJN58484.1"/>
    </source>
</evidence>
<dbReference type="AlphaFoldDB" id="J3JEM3"/>
<dbReference type="Proteomes" id="UP000007813">
    <property type="component" value="Unassembled WGS sequence"/>
</dbReference>
<protein>
    <submittedName>
        <fullName evidence="1">Uncharacterized protein</fullName>
    </submittedName>
</protein>
<evidence type="ECO:0000313" key="2">
    <source>
        <dbReference type="Proteomes" id="UP000007813"/>
    </source>
</evidence>
<organism evidence="1 2">
    <name type="scientific">Halogranum salarium B-1</name>
    <dbReference type="NCBI Taxonomy" id="1210908"/>
    <lineage>
        <taxon>Archaea</taxon>
        <taxon>Methanobacteriati</taxon>
        <taxon>Methanobacteriota</taxon>
        <taxon>Stenosarchaea group</taxon>
        <taxon>Halobacteria</taxon>
        <taxon>Halobacteriales</taxon>
        <taxon>Haloferacaceae</taxon>
    </lineage>
</organism>
<comment type="caution">
    <text evidence="1">The sequence shown here is derived from an EMBL/GenBank/DDBJ whole genome shotgun (WGS) entry which is preliminary data.</text>
</comment>
<gene>
    <name evidence="1" type="ORF">HSB1_29620</name>
</gene>
<reference evidence="1 2" key="1">
    <citation type="journal article" date="2012" name="J. Bacteriol.">
        <title>Draft Genome Sequence of the Extremely Halophilic Archaeon Halogranum salarium B-1T.</title>
        <authorList>
            <person name="Kim K.K."/>
            <person name="Lee K.C."/>
            <person name="Lee J.S."/>
        </authorList>
    </citation>
    <scope>NUCLEOTIDE SEQUENCE [LARGE SCALE GENOMIC DNA]</scope>
    <source>
        <strain evidence="1 2">B-1</strain>
    </source>
</reference>
<dbReference type="RefSeq" id="WP_009375832.1">
    <property type="nucleotide sequence ID" value="NZ_ALJD01000008.1"/>
</dbReference>
<accession>J3JEM3</accession>
<dbReference type="EMBL" id="ALJD01000008">
    <property type="protein sequence ID" value="EJN58484.1"/>
    <property type="molecule type" value="Genomic_DNA"/>
</dbReference>
<sequence length="68" mass="7894">MHEEAAFVESDDERDYLVYFMKADDIDAVYKVFEEKSPTTLSTRRTKRSCATCWSQERTPLSTSCCIT</sequence>
<name>J3JEM3_9EURY</name>
<proteinExistence type="predicted"/>